<dbReference type="InterPro" id="IPR029045">
    <property type="entry name" value="ClpP/crotonase-like_dom_sf"/>
</dbReference>
<keyword evidence="2 4" id="KW-0456">Lyase</keyword>
<dbReference type="InterPro" id="IPR014748">
    <property type="entry name" value="Enoyl-CoA_hydra_C"/>
</dbReference>
<dbReference type="CDD" id="cd06558">
    <property type="entry name" value="crotonase-like"/>
    <property type="match status" value="1"/>
</dbReference>
<dbReference type="RefSeq" id="WP_183628264.1">
    <property type="nucleotide sequence ID" value="NZ_JACIDX010000020.1"/>
</dbReference>
<dbReference type="GO" id="GO:0006635">
    <property type="term" value="P:fatty acid beta-oxidation"/>
    <property type="evidence" value="ECO:0007669"/>
    <property type="project" value="TreeGrafter"/>
</dbReference>
<evidence type="ECO:0000313" key="4">
    <source>
        <dbReference type="EMBL" id="MBB3957194.1"/>
    </source>
</evidence>
<reference evidence="4 5" key="1">
    <citation type="submission" date="2020-08" db="EMBL/GenBank/DDBJ databases">
        <title>Genomic Encyclopedia of Type Strains, Phase IV (KMG-IV): sequencing the most valuable type-strain genomes for metagenomic binning, comparative biology and taxonomic classification.</title>
        <authorList>
            <person name="Goeker M."/>
        </authorList>
    </citation>
    <scope>NUCLEOTIDE SEQUENCE [LARGE SCALE GENOMIC DNA]</scope>
    <source>
        <strain evidence="4 5">DSM 27057</strain>
    </source>
</reference>
<organism evidence="4 5">
    <name type="scientific">Novosphingobium sediminicola</name>
    <dbReference type="NCBI Taxonomy" id="563162"/>
    <lineage>
        <taxon>Bacteria</taxon>
        <taxon>Pseudomonadati</taxon>
        <taxon>Pseudomonadota</taxon>
        <taxon>Alphaproteobacteria</taxon>
        <taxon>Sphingomonadales</taxon>
        <taxon>Sphingomonadaceae</taxon>
        <taxon>Novosphingobium</taxon>
    </lineage>
</organism>
<dbReference type="SUPFAM" id="SSF52096">
    <property type="entry name" value="ClpP/crotonase"/>
    <property type="match status" value="1"/>
</dbReference>
<dbReference type="EC" id="4.2.1.149" evidence="4"/>
<dbReference type="InterPro" id="IPR018376">
    <property type="entry name" value="Enoyl-CoA_hyd/isom_CS"/>
</dbReference>
<sequence>MTMTYALVEREGPLTIITINRPEAHNALNAAAHRELEAIFDDFAKDDSQWVAIITGAGEKAFCAGHDLKQQASGGGLETPPKGFAGLTARFDLTKPVIAAVNGVAMGGGFEIALACDLIVAHERALFALPEVKVGLAALAGGLQRLPAQIGLKQAMGMLLTGRRVSATEGHALGFVNEVTQDDVLALAREWAAQIIECSPLSVRATKQSVMLSRTLSVAEAMAAQWQFSAMEAMLASEDAVEGPLAFAQKRKPEWKGK</sequence>
<evidence type="ECO:0000256" key="1">
    <source>
        <dbReference type="ARBA" id="ARBA00005254"/>
    </source>
</evidence>
<evidence type="ECO:0000256" key="2">
    <source>
        <dbReference type="ARBA" id="ARBA00023239"/>
    </source>
</evidence>
<accession>A0A7W6CIP1</accession>
<dbReference type="Gene3D" id="1.10.12.10">
    <property type="entry name" value="Lyase 2-enoyl-coa Hydratase, Chain A, domain 2"/>
    <property type="match status" value="1"/>
</dbReference>
<dbReference type="InterPro" id="IPR001753">
    <property type="entry name" value="Enoyl-CoA_hydra/iso"/>
</dbReference>
<dbReference type="FunFam" id="3.90.226.10:FF:000009">
    <property type="entry name" value="Carnitinyl-CoA dehydratase"/>
    <property type="match status" value="1"/>
</dbReference>
<keyword evidence="5" id="KW-1185">Reference proteome</keyword>
<comment type="similarity">
    <text evidence="1 3">Belongs to the enoyl-CoA hydratase/isomerase family.</text>
</comment>
<evidence type="ECO:0000313" key="5">
    <source>
        <dbReference type="Proteomes" id="UP000548867"/>
    </source>
</evidence>
<dbReference type="AlphaFoldDB" id="A0A7W6CIP1"/>
<dbReference type="GO" id="GO:0016829">
    <property type="term" value="F:lyase activity"/>
    <property type="evidence" value="ECO:0007669"/>
    <property type="project" value="UniProtKB-KW"/>
</dbReference>
<dbReference type="Proteomes" id="UP000548867">
    <property type="component" value="Unassembled WGS sequence"/>
</dbReference>
<dbReference type="PROSITE" id="PS00166">
    <property type="entry name" value="ENOYL_COA_HYDRATASE"/>
    <property type="match status" value="1"/>
</dbReference>
<name>A0A7W6CIP1_9SPHN</name>
<dbReference type="Gene3D" id="3.90.226.10">
    <property type="entry name" value="2-enoyl-CoA Hydratase, Chain A, domain 1"/>
    <property type="match status" value="1"/>
</dbReference>
<dbReference type="Pfam" id="PF00378">
    <property type="entry name" value="ECH_1"/>
    <property type="match status" value="1"/>
</dbReference>
<gene>
    <name evidence="4" type="ORF">GGR38_004168</name>
</gene>
<comment type="caution">
    <text evidence="4">The sequence shown here is derived from an EMBL/GenBank/DDBJ whole genome shotgun (WGS) entry which is preliminary data.</text>
</comment>
<protein>
    <submittedName>
        <fullName evidence="4">Crotonobetainyl-CoA hydratase</fullName>
        <ecNumber evidence="4">4.2.1.149</ecNumber>
    </submittedName>
</protein>
<evidence type="ECO:0000256" key="3">
    <source>
        <dbReference type="RuleBase" id="RU003707"/>
    </source>
</evidence>
<dbReference type="PANTHER" id="PTHR11941:SF54">
    <property type="entry name" value="ENOYL-COA HYDRATASE, MITOCHONDRIAL"/>
    <property type="match status" value="1"/>
</dbReference>
<dbReference type="PANTHER" id="PTHR11941">
    <property type="entry name" value="ENOYL-COA HYDRATASE-RELATED"/>
    <property type="match status" value="1"/>
</dbReference>
<proteinExistence type="inferred from homology"/>
<dbReference type="EMBL" id="JACIDX010000020">
    <property type="protein sequence ID" value="MBB3957194.1"/>
    <property type="molecule type" value="Genomic_DNA"/>
</dbReference>